<name>A0A1C2G1D9_9GAMM</name>
<dbReference type="Gene3D" id="3.40.50.1820">
    <property type="entry name" value="alpha/beta hydrolase"/>
    <property type="match status" value="1"/>
</dbReference>
<keyword evidence="1" id="KW-0378">Hydrolase</keyword>
<dbReference type="AlphaFoldDB" id="A0A1C2G1D9"/>
<reference evidence="1 2" key="1">
    <citation type="submission" date="2018-02" db="EMBL/GenBank/DDBJ databases">
        <title>Insights into the biology of acidophilic members of the Acidiferrobacteraceae family derived from comparative genomic analyses.</title>
        <authorList>
            <person name="Issotta F."/>
            <person name="Thyssen C."/>
            <person name="Mena C."/>
            <person name="Moya A."/>
            <person name="Bellenberg S."/>
            <person name="Sproer C."/>
            <person name="Covarrubias P.C."/>
            <person name="Sand W."/>
            <person name="Quatrini R."/>
            <person name="Vera M."/>
        </authorList>
    </citation>
    <scope>NUCLEOTIDE SEQUENCE [LARGE SCALE GENOMIC DNA]</scope>
    <source>
        <strain evidence="2">m-1</strain>
    </source>
</reference>
<dbReference type="GO" id="GO:0016787">
    <property type="term" value="F:hydrolase activity"/>
    <property type="evidence" value="ECO:0007669"/>
    <property type="project" value="UniProtKB-KW"/>
</dbReference>
<accession>A0A1C2G1D9</accession>
<dbReference type="STRING" id="163359.A9R16_12410"/>
<dbReference type="Proteomes" id="UP000253250">
    <property type="component" value="Unassembled WGS sequence"/>
</dbReference>
<keyword evidence="2" id="KW-1185">Reference proteome</keyword>
<sequence length="351" mass="39447">MHLHSRAQAIDRRLTAAVLAAIESAEHDGAGSWTQAWSEVGEAAWREQRWLDAVKMFNLARFPFVQREGQRRAHHACVASFAAWVHQTRQRVETLTIAGGAFKAYAAGLDHDWPMLIVTGGIVSIKEQWHRFLQLAERLRLCVVVAEMPGVGENTLCYHPSAHAMYGAILDTLVQRANTAHCHLLALSFSGHLALLHASVDQRIIGVTTVGAPVVRFFRDEAWFAQVPEVTKRTLAHLTRYTPETLFEEMRNWALPDDLPPITVPVYYLQSKWDEIIPEGEVAALGWLASDLRSYRLPDVHGSPNHLGLMSLWIVSTILATDPRQRIKAGLVKLAWRVRAAMQGAREYRHA</sequence>
<gene>
    <name evidence="1" type="ORF">C4900_10050</name>
</gene>
<evidence type="ECO:0000313" key="2">
    <source>
        <dbReference type="Proteomes" id="UP000253250"/>
    </source>
</evidence>
<comment type="caution">
    <text evidence="1">The sequence shown here is derived from an EMBL/GenBank/DDBJ whole genome shotgun (WGS) entry which is preliminary data.</text>
</comment>
<organism evidence="1 2">
    <name type="scientific">Acidiferrobacter thiooxydans</name>
    <dbReference type="NCBI Taxonomy" id="163359"/>
    <lineage>
        <taxon>Bacteria</taxon>
        <taxon>Pseudomonadati</taxon>
        <taxon>Pseudomonadota</taxon>
        <taxon>Gammaproteobacteria</taxon>
        <taxon>Acidiferrobacterales</taxon>
        <taxon>Acidiferrobacteraceae</taxon>
        <taxon>Acidiferrobacter</taxon>
    </lineage>
</organism>
<protein>
    <submittedName>
        <fullName evidence="1">Alpha/beta hydrolase</fullName>
    </submittedName>
</protein>
<evidence type="ECO:0000313" key="1">
    <source>
        <dbReference type="EMBL" id="RCN56188.1"/>
    </source>
</evidence>
<proteinExistence type="predicted"/>
<dbReference type="EMBL" id="PSYR01000002">
    <property type="protein sequence ID" value="RCN56188.1"/>
    <property type="molecule type" value="Genomic_DNA"/>
</dbReference>
<dbReference type="InterPro" id="IPR029058">
    <property type="entry name" value="AB_hydrolase_fold"/>
</dbReference>
<dbReference type="SUPFAM" id="SSF53474">
    <property type="entry name" value="alpha/beta-Hydrolases"/>
    <property type="match status" value="1"/>
</dbReference>